<evidence type="ECO:0000313" key="3">
    <source>
        <dbReference type="Proteomes" id="UP000635245"/>
    </source>
</evidence>
<evidence type="ECO:0000256" key="1">
    <source>
        <dbReference type="SAM" id="MobiDB-lite"/>
    </source>
</evidence>
<organism evidence="2 3">
    <name type="scientific">Prauserella cavernicola</name>
    <dbReference type="NCBI Taxonomy" id="2800127"/>
    <lineage>
        <taxon>Bacteria</taxon>
        <taxon>Bacillati</taxon>
        <taxon>Actinomycetota</taxon>
        <taxon>Actinomycetes</taxon>
        <taxon>Pseudonocardiales</taxon>
        <taxon>Pseudonocardiaceae</taxon>
        <taxon>Prauserella</taxon>
    </lineage>
</organism>
<dbReference type="RefSeq" id="WP_200325939.1">
    <property type="nucleotide sequence ID" value="NZ_JAENJH010000015.1"/>
</dbReference>
<protein>
    <submittedName>
        <fullName evidence="2">Uncharacterized protein</fullName>
    </submittedName>
</protein>
<sequence length="105" mass="11387">MSGGFTADNPGEAFGEFGKKLDEVADNARETRNLLRGMVADPGLFGIFLGQIMGAAASAACDDSADGFDKFGEALEKHREKLDKAAKSYEEQDQSVKDEMSEFVW</sequence>
<accession>A0A934R177</accession>
<dbReference type="Proteomes" id="UP000635245">
    <property type="component" value="Unassembled WGS sequence"/>
</dbReference>
<proteinExistence type="predicted"/>
<feature type="region of interest" description="Disordered" evidence="1">
    <location>
        <begin position="82"/>
        <end position="105"/>
    </location>
</feature>
<dbReference type="Gene3D" id="1.10.287.1060">
    <property type="entry name" value="ESAT-6-like"/>
    <property type="match status" value="1"/>
</dbReference>
<comment type="caution">
    <text evidence="2">The sequence shown here is derived from an EMBL/GenBank/DDBJ whole genome shotgun (WGS) entry which is preliminary data.</text>
</comment>
<name>A0A934R177_9PSEU</name>
<dbReference type="EMBL" id="JAENJH010000015">
    <property type="protein sequence ID" value="MBK1789214.1"/>
    <property type="molecule type" value="Genomic_DNA"/>
</dbReference>
<keyword evidence="3" id="KW-1185">Reference proteome</keyword>
<dbReference type="AlphaFoldDB" id="A0A934R177"/>
<evidence type="ECO:0000313" key="2">
    <source>
        <dbReference type="EMBL" id="MBK1789214.1"/>
    </source>
</evidence>
<reference evidence="2" key="1">
    <citation type="submission" date="2020-12" db="EMBL/GenBank/DDBJ databases">
        <title>Prauserella sp. ASG 168, a novel actinomycete isolated from cave rock.</title>
        <authorList>
            <person name="Suriyachadkun C."/>
        </authorList>
    </citation>
    <scope>NUCLEOTIDE SEQUENCE</scope>
    <source>
        <strain evidence="2">ASG 168</strain>
    </source>
</reference>
<gene>
    <name evidence="2" type="ORF">JHE00_33190</name>
</gene>